<dbReference type="PANTHER" id="PTHR24221">
    <property type="entry name" value="ATP-BINDING CASSETTE SUB-FAMILY B"/>
    <property type="match status" value="1"/>
</dbReference>
<feature type="transmembrane region" description="Helical" evidence="8">
    <location>
        <begin position="141"/>
        <end position="162"/>
    </location>
</feature>
<organism evidence="11 12">
    <name type="scientific">Streptomyces changanensis</name>
    <dbReference type="NCBI Taxonomy" id="2964669"/>
    <lineage>
        <taxon>Bacteria</taxon>
        <taxon>Bacillati</taxon>
        <taxon>Actinomycetota</taxon>
        <taxon>Actinomycetes</taxon>
        <taxon>Kitasatosporales</taxon>
        <taxon>Streptomycetaceae</taxon>
        <taxon>Streptomyces</taxon>
    </lineage>
</organism>
<evidence type="ECO:0000256" key="7">
    <source>
        <dbReference type="SAM" id="MobiDB-lite"/>
    </source>
</evidence>
<dbReference type="InterPro" id="IPR003593">
    <property type="entry name" value="AAA+_ATPase"/>
</dbReference>
<evidence type="ECO:0000256" key="8">
    <source>
        <dbReference type="SAM" id="Phobius"/>
    </source>
</evidence>
<evidence type="ECO:0000313" key="11">
    <source>
        <dbReference type="EMBL" id="UUS29576.1"/>
    </source>
</evidence>
<keyword evidence="6 8" id="KW-0472">Membrane</keyword>
<feature type="transmembrane region" description="Helical" evidence="8">
    <location>
        <begin position="63"/>
        <end position="84"/>
    </location>
</feature>
<keyword evidence="12" id="KW-1185">Reference proteome</keyword>
<keyword evidence="4 11" id="KW-0067">ATP-binding</keyword>
<feature type="transmembrane region" description="Helical" evidence="8">
    <location>
        <begin position="168"/>
        <end position="189"/>
    </location>
</feature>
<reference evidence="11" key="1">
    <citation type="submission" date="2022-08" db="EMBL/GenBank/DDBJ databases">
        <title>Streptomyces changanensis sp. nov., an actinomycete isolated from soil.</title>
        <authorList>
            <person name="Wu H."/>
            <person name="Han L."/>
        </authorList>
    </citation>
    <scope>NUCLEOTIDE SEQUENCE</scope>
    <source>
        <strain evidence="11">HL-66</strain>
    </source>
</reference>
<evidence type="ECO:0000256" key="4">
    <source>
        <dbReference type="ARBA" id="ARBA00022840"/>
    </source>
</evidence>
<evidence type="ECO:0000256" key="5">
    <source>
        <dbReference type="ARBA" id="ARBA00022989"/>
    </source>
</evidence>
<dbReference type="InterPro" id="IPR027417">
    <property type="entry name" value="P-loop_NTPase"/>
</dbReference>
<dbReference type="InterPro" id="IPR003439">
    <property type="entry name" value="ABC_transporter-like_ATP-bd"/>
</dbReference>
<keyword evidence="5 8" id="KW-1133">Transmembrane helix</keyword>
<dbReference type="EMBL" id="CP102332">
    <property type="protein sequence ID" value="UUS29576.1"/>
    <property type="molecule type" value="Genomic_DNA"/>
</dbReference>
<dbReference type="Pfam" id="PF00005">
    <property type="entry name" value="ABC_tran"/>
    <property type="match status" value="1"/>
</dbReference>
<dbReference type="InterPro" id="IPR039421">
    <property type="entry name" value="Type_1_exporter"/>
</dbReference>
<evidence type="ECO:0000313" key="12">
    <source>
        <dbReference type="Proteomes" id="UP001060150"/>
    </source>
</evidence>
<gene>
    <name evidence="11" type="ORF">NRO40_01150</name>
</gene>
<dbReference type="InterPro" id="IPR011527">
    <property type="entry name" value="ABC1_TM_dom"/>
</dbReference>
<dbReference type="SUPFAM" id="SSF52540">
    <property type="entry name" value="P-loop containing nucleoside triphosphate hydrolases"/>
    <property type="match status" value="1"/>
</dbReference>
<dbReference type="InterPro" id="IPR036640">
    <property type="entry name" value="ABC1_TM_sf"/>
</dbReference>
<feature type="transmembrane region" description="Helical" evidence="8">
    <location>
        <begin position="254"/>
        <end position="276"/>
    </location>
</feature>
<dbReference type="PROSITE" id="PS50893">
    <property type="entry name" value="ABC_TRANSPORTER_2"/>
    <property type="match status" value="1"/>
</dbReference>
<proteinExistence type="predicted"/>
<evidence type="ECO:0000256" key="1">
    <source>
        <dbReference type="ARBA" id="ARBA00004651"/>
    </source>
</evidence>
<evidence type="ECO:0000259" key="10">
    <source>
        <dbReference type="PROSITE" id="PS50929"/>
    </source>
</evidence>
<evidence type="ECO:0000256" key="3">
    <source>
        <dbReference type="ARBA" id="ARBA00022741"/>
    </source>
</evidence>
<feature type="domain" description="ABC transmembrane type-1" evidence="10">
    <location>
        <begin position="24"/>
        <end position="298"/>
    </location>
</feature>
<dbReference type="Gene3D" id="1.20.1560.10">
    <property type="entry name" value="ABC transporter type 1, transmembrane domain"/>
    <property type="match status" value="1"/>
</dbReference>
<protein>
    <submittedName>
        <fullName evidence="11">ATP-binding cassette domain-containing protein</fullName>
    </submittedName>
</protein>
<dbReference type="SMART" id="SM00382">
    <property type="entry name" value="AAA"/>
    <property type="match status" value="1"/>
</dbReference>
<evidence type="ECO:0000256" key="2">
    <source>
        <dbReference type="ARBA" id="ARBA00022692"/>
    </source>
</evidence>
<feature type="domain" description="ABC transporter" evidence="9">
    <location>
        <begin position="478"/>
        <end position="707"/>
    </location>
</feature>
<dbReference type="PANTHER" id="PTHR24221:SF654">
    <property type="entry name" value="ATP-BINDING CASSETTE SUB-FAMILY B MEMBER 6"/>
    <property type="match status" value="1"/>
</dbReference>
<comment type="subcellular location">
    <subcellularLocation>
        <location evidence="1">Cell membrane</location>
        <topology evidence="1">Multi-pass membrane protein</topology>
    </subcellularLocation>
</comment>
<feature type="region of interest" description="Disordered" evidence="7">
    <location>
        <begin position="326"/>
        <end position="468"/>
    </location>
</feature>
<sequence>MRGRGALRRLAPQARRFLLRRRRALLVLTGWSLLESVQTFLLGYGVARALDDGFLAGRPATGLWWLSVAAGAALVGGLAMRGVFDGLAGLVEPLRDGLVRRAVAQALASAVADPVRAGGASADGAAVSRLVHQTEMARDGFAGLVLAGRSFLFTALGALLGLASLAPALVLVVLPPLLLGLGLFLATLAPMAAAQRAFLDTDEALSARVGAVGAGLRDVVACGGRRLVAEEVGGLVVAEERLARRLARWAGVRTLALGAAGRLPVVALVVATPWLLARGVTAGALLGALTYLVQSLLPAVHALMSALGAAGTRLVVVLDRFGTCEPTLPGDTPSPAPAGTADRAGTAPDAGPGAGPGAEPGTEADTKPGAETGAVVDAGPGTKPGTEADAVAAARPGAERGAETGTQPGTEADAGPGAGPGAKADAGPGAEPGGREPGTGAPPPAAAAAAGTPGGAPPGAPAGYAERRARRGGRAAAVELRGVTFAYGPRARPVLDGLDLLVEPGEHLAVVGPSGMGKSTLLAVLAGVLDPSRGTVLVAGSPARPAGAPGPDPRRALLPQEAYVFTGTVRDNLRYLRPDAPPGDVGAAVEALRLGPLVRRLGGLDATVDPSALSQGERQHLALGRAHLSPAPLLLLDEATCHLDPEAEEHAERTLAARPGTLVVVAHRLSSAVRADRVLVLDGTRSACAPHEALLEVSPLYRDLVGVSPV</sequence>
<accession>A0ABY5N1V7</accession>
<dbReference type="Proteomes" id="UP001060150">
    <property type="component" value="Chromosome"/>
</dbReference>
<dbReference type="PROSITE" id="PS50929">
    <property type="entry name" value="ABC_TM1F"/>
    <property type="match status" value="1"/>
</dbReference>
<keyword evidence="3" id="KW-0547">Nucleotide-binding</keyword>
<dbReference type="Gene3D" id="3.40.50.300">
    <property type="entry name" value="P-loop containing nucleotide triphosphate hydrolases"/>
    <property type="match status" value="1"/>
</dbReference>
<feature type="compositionally biased region" description="Low complexity" evidence="7">
    <location>
        <begin position="387"/>
        <end position="396"/>
    </location>
</feature>
<keyword evidence="2 8" id="KW-0812">Transmembrane</keyword>
<feature type="compositionally biased region" description="Low complexity" evidence="7">
    <location>
        <begin position="337"/>
        <end position="351"/>
    </location>
</feature>
<dbReference type="CDD" id="cd03228">
    <property type="entry name" value="ABCC_MRP_Like"/>
    <property type="match status" value="1"/>
</dbReference>
<name>A0ABY5N1V7_9ACTN</name>
<dbReference type="GO" id="GO:0005524">
    <property type="term" value="F:ATP binding"/>
    <property type="evidence" value="ECO:0007669"/>
    <property type="project" value="UniProtKB-KW"/>
</dbReference>
<evidence type="ECO:0000259" key="9">
    <source>
        <dbReference type="PROSITE" id="PS50893"/>
    </source>
</evidence>
<dbReference type="RefSeq" id="WP_232790962.1">
    <property type="nucleotide sequence ID" value="NZ_CP102332.1"/>
</dbReference>
<evidence type="ECO:0000256" key="6">
    <source>
        <dbReference type="ARBA" id="ARBA00023136"/>
    </source>
</evidence>
<dbReference type="SUPFAM" id="SSF90123">
    <property type="entry name" value="ABC transporter transmembrane region"/>
    <property type="match status" value="1"/>
</dbReference>
<feature type="compositionally biased region" description="Low complexity" evidence="7">
    <location>
        <begin position="403"/>
        <end position="429"/>
    </location>
</feature>